<keyword evidence="2" id="KW-1185">Reference proteome</keyword>
<feature type="non-terminal residue" evidence="1">
    <location>
        <position position="1"/>
    </location>
</feature>
<dbReference type="Proteomes" id="UP000265520">
    <property type="component" value="Unassembled WGS sequence"/>
</dbReference>
<reference evidence="1 2" key="1">
    <citation type="journal article" date="2018" name="Front. Plant Sci.">
        <title>Red Clover (Trifolium pratense) and Zigzag Clover (T. medium) - A Picture of Genomic Similarities and Differences.</title>
        <authorList>
            <person name="Dluhosova J."/>
            <person name="Istvanek J."/>
            <person name="Nedelnik J."/>
            <person name="Repkova J."/>
        </authorList>
    </citation>
    <scope>NUCLEOTIDE SEQUENCE [LARGE SCALE GENOMIC DNA]</scope>
    <source>
        <strain evidence="2">cv. 10/8</strain>
        <tissue evidence="1">Leaf</tissue>
    </source>
</reference>
<name>A0A392QXU9_9FABA</name>
<dbReference type="AlphaFoldDB" id="A0A392QXU9"/>
<evidence type="ECO:0000313" key="2">
    <source>
        <dbReference type="Proteomes" id="UP000265520"/>
    </source>
</evidence>
<protein>
    <submittedName>
        <fullName evidence="1">Uncharacterized protein</fullName>
    </submittedName>
</protein>
<comment type="caution">
    <text evidence="1">The sequence shown here is derived from an EMBL/GenBank/DDBJ whole genome shotgun (WGS) entry which is preliminary data.</text>
</comment>
<accession>A0A392QXU9</accession>
<sequence length="72" mass="7974">PAANTTPAQPREIIPLLPCGHFKVNLLTLLNSSTNKDTDDQNYTLLLAQAAKVLNLNTIWRSKTVFICKPVK</sequence>
<organism evidence="1 2">
    <name type="scientific">Trifolium medium</name>
    <dbReference type="NCBI Taxonomy" id="97028"/>
    <lineage>
        <taxon>Eukaryota</taxon>
        <taxon>Viridiplantae</taxon>
        <taxon>Streptophyta</taxon>
        <taxon>Embryophyta</taxon>
        <taxon>Tracheophyta</taxon>
        <taxon>Spermatophyta</taxon>
        <taxon>Magnoliopsida</taxon>
        <taxon>eudicotyledons</taxon>
        <taxon>Gunneridae</taxon>
        <taxon>Pentapetalae</taxon>
        <taxon>rosids</taxon>
        <taxon>fabids</taxon>
        <taxon>Fabales</taxon>
        <taxon>Fabaceae</taxon>
        <taxon>Papilionoideae</taxon>
        <taxon>50 kb inversion clade</taxon>
        <taxon>NPAAA clade</taxon>
        <taxon>Hologalegina</taxon>
        <taxon>IRL clade</taxon>
        <taxon>Trifolieae</taxon>
        <taxon>Trifolium</taxon>
    </lineage>
</organism>
<evidence type="ECO:0000313" key="1">
    <source>
        <dbReference type="EMBL" id="MCI28356.1"/>
    </source>
</evidence>
<proteinExistence type="predicted"/>
<dbReference type="EMBL" id="LXQA010165203">
    <property type="protein sequence ID" value="MCI28356.1"/>
    <property type="molecule type" value="Genomic_DNA"/>
</dbReference>